<gene>
    <name evidence="5" type="ORF">DFR68_110105</name>
</gene>
<keyword evidence="2" id="KW-0238">DNA-binding</keyword>
<evidence type="ECO:0000256" key="2">
    <source>
        <dbReference type="ARBA" id="ARBA00023125"/>
    </source>
</evidence>
<dbReference type="GO" id="GO:0043565">
    <property type="term" value="F:sequence-specific DNA binding"/>
    <property type="evidence" value="ECO:0007669"/>
    <property type="project" value="InterPro"/>
</dbReference>
<name>A0A370GTR8_9NOCA</name>
<proteinExistence type="predicted"/>
<dbReference type="PANTHER" id="PTHR46796:SF15">
    <property type="entry name" value="BLL1074 PROTEIN"/>
    <property type="match status" value="1"/>
</dbReference>
<dbReference type="PROSITE" id="PS01124">
    <property type="entry name" value="HTH_ARAC_FAMILY_2"/>
    <property type="match status" value="1"/>
</dbReference>
<keyword evidence="3" id="KW-0804">Transcription</keyword>
<comment type="caution">
    <text evidence="5">The sequence shown here is derived from an EMBL/GenBank/DDBJ whole genome shotgun (WGS) entry which is preliminary data.</text>
</comment>
<dbReference type="InterPro" id="IPR018060">
    <property type="entry name" value="HTH_AraC"/>
</dbReference>
<evidence type="ECO:0000259" key="4">
    <source>
        <dbReference type="PROSITE" id="PS01124"/>
    </source>
</evidence>
<accession>A0A370GTR8</accession>
<dbReference type="AlphaFoldDB" id="A0A370GTR8"/>
<evidence type="ECO:0000313" key="6">
    <source>
        <dbReference type="Proteomes" id="UP000255355"/>
    </source>
</evidence>
<protein>
    <submittedName>
        <fullName evidence="5">AraC family transcriptional regulator</fullName>
    </submittedName>
</protein>
<evidence type="ECO:0000256" key="3">
    <source>
        <dbReference type="ARBA" id="ARBA00023163"/>
    </source>
</evidence>
<organism evidence="5 6">
    <name type="scientific">Nocardia mexicana</name>
    <dbReference type="NCBI Taxonomy" id="279262"/>
    <lineage>
        <taxon>Bacteria</taxon>
        <taxon>Bacillati</taxon>
        <taxon>Actinomycetota</taxon>
        <taxon>Actinomycetes</taxon>
        <taxon>Mycobacteriales</taxon>
        <taxon>Nocardiaceae</taxon>
        <taxon>Nocardia</taxon>
    </lineage>
</organism>
<keyword evidence="1" id="KW-0805">Transcription regulation</keyword>
<dbReference type="GO" id="GO:0003700">
    <property type="term" value="F:DNA-binding transcription factor activity"/>
    <property type="evidence" value="ECO:0007669"/>
    <property type="project" value="InterPro"/>
</dbReference>
<dbReference type="SMART" id="SM00342">
    <property type="entry name" value="HTH_ARAC"/>
    <property type="match status" value="1"/>
</dbReference>
<dbReference type="EMBL" id="QQAZ01000010">
    <property type="protein sequence ID" value="RDI46700.1"/>
    <property type="molecule type" value="Genomic_DNA"/>
</dbReference>
<dbReference type="InterPro" id="IPR009057">
    <property type="entry name" value="Homeodomain-like_sf"/>
</dbReference>
<dbReference type="InterPro" id="IPR050204">
    <property type="entry name" value="AraC_XylS_family_regulators"/>
</dbReference>
<dbReference type="Pfam" id="PF12833">
    <property type="entry name" value="HTH_18"/>
    <property type="match status" value="1"/>
</dbReference>
<evidence type="ECO:0000256" key="1">
    <source>
        <dbReference type="ARBA" id="ARBA00023015"/>
    </source>
</evidence>
<keyword evidence="6" id="KW-1185">Reference proteome</keyword>
<dbReference type="STRING" id="1210089.GCA_001613165_06857"/>
<dbReference type="PANTHER" id="PTHR46796">
    <property type="entry name" value="HTH-TYPE TRANSCRIPTIONAL ACTIVATOR RHAS-RELATED"/>
    <property type="match status" value="1"/>
</dbReference>
<feature type="domain" description="HTH araC/xylS-type" evidence="4">
    <location>
        <begin position="154"/>
        <end position="255"/>
    </location>
</feature>
<dbReference type="Proteomes" id="UP000255355">
    <property type="component" value="Unassembled WGS sequence"/>
</dbReference>
<sequence length="267" mass="29594">MGACHVVHSSPPQAFRGVEALRCFGFDVREPGPVRRRKIPGGTVKIVFALDGVFDGRRIEPTPLVVGPHDRGGIAEHSGRMVSVQLQLDPLAARRLLGVPLHELRNSAVDLTDILGPSALQLTYRLAESTDWSARFRLVAEYFRPQTETAERDEMVADAIRRLRDSRGALPISLLADEYGWSRRHFSRRFADRTGLSPKSYGSLMRFSAALTTLVRTPAADLSRLASELGYYDQSHLNRDFQRFAATTPARLLAMSHSSNTDSGGRP</sequence>
<dbReference type="SUPFAM" id="SSF46689">
    <property type="entry name" value="Homeodomain-like"/>
    <property type="match status" value="1"/>
</dbReference>
<evidence type="ECO:0000313" key="5">
    <source>
        <dbReference type="EMBL" id="RDI46700.1"/>
    </source>
</evidence>
<dbReference type="Gene3D" id="1.10.10.60">
    <property type="entry name" value="Homeodomain-like"/>
    <property type="match status" value="1"/>
</dbReference>
<reference evidence="5 6" key="1">
    <citation type="submission" date="2018-07" db="EMBL/GenBank/DDBJ databases">
        <title>Genomic Encyclopedia of Type Strains, Phase IV (KMG-IV): sequencing the most valuable type-strain genomes for metagenomic binning, comparative biology and taxonomic classification.</title>
        <authorList>
            <person name="Goeker M."/>
        </authorList>
    </citation>
    <scope>NUCLEOTIDE SEQUENCE [LARGE SCALE GENOMIC DNA]</scope>
    <source>
        <strain evidence="5 6">DSM 44952</strain>
    </source>
</reference>